<feature type="transmembrane region" description="Helical" evidence="1">
    <location>
        <begin position="58"/>
        <end position="74"/>
    </location>
</feature>
<dbReference type="RefSeq" id="WP_195511584.1">
    <property type="nucleotide sequence ID" value="NZ_JADMQL010000002.1"/>
</dbReference>
<feature type="transmembrane region" description="Helical" evidence="1">
    <location>
        <begin position="180"/>
        <end position="196"/>
    </location>
</feature>
<sequence length="456" mass="51936">MSLTLCGYLCILLMLTMLVRCKFKLYMLPTMPLFMILLSYWRYFAHYERIDLLPEVDVILLYSFVVFLLFYAIGKRLKIRWLEKGYICLSESALVEGNIFTRTKSISIYLLIVILYCIYDLWVNTLLYGSLENALIRFYGKPVESDLPSMLKTSLQFSYKAVVAFLFVFRLYLNKCDRHSNKLYLAVLLLMLIAFPRGSRGALVTPLVMLVTADMFTVTYIKKYSLKRNMKEYVVAATIGIVLMLTLTVVRNVNFEDLSQAYEAISELNLGEASEKYEKGEGDLILSDTQFCYEKFGKDVPFLSPFYTLKTLVFAMVPRALMPSKPVSFGYVLNEVKLGGSSLDPEKLNYPSAVNWAAGYAGEGWANGGMFGVTFYAVIFGLLSGVCSKMYYLLFKRMTPLSVLFALLFFGFSSGTVRGDLLAGFALNFYPLLILTLLFAFIKWTRKRLVIASNVK</sequence>
<feature type="transmembrane region" description="Helical" evidence="1">
    <location>
        <begin position="202"/>
        <end position="221"/>
    </location>
</feature>
<reference evidence="2" key="1">
    <citation type="submission" date="2023-08" db="EMBL/GenBank/DDBJ databases">
        <title>Reintroducing virulent viruses to syntetic microbiomes.</title>
        <authorList>
            <person name="Wilde J."/>
            <person name="Boyes R."/>
            <person name="Robinson A.V."/>
            <person name="Daisley B.A."/>
            <person name="Allen-Vercoe E."/>
        </authorList>
    </citation>
    <scope>NUCLEOTIDE SEQUENCE</scope>
    <source>
        <strain evidence="2">225I_12FAA</strain>
    </source>
</reference>
<gene>
    <name evidence="2" type="ORF">RO785_21135</name>
</gene>
<keyword evidence="1" id="KW-0812">Transmembrane</keyword>
<accession>A0AAW8VN96</accession>
<comment type="caution">
    <text evidence="2">The sequence shown here is derived from an EMBL/GenBank/DDBJ whole genome shotgun (WGS) entry which is preliminary data.</text>
</comment>
<protein>
    <recommendedName>
        <fullName evidence="4">Oligosaccharide repeat unit polymerase</fullName>
    </recommendedName>
</protein>
<dbReference type="EMBL" id="JAVSNH010000001">
    <property type="protein sequence ID" value="MDT4513480.1"/>
    <property type="molecule type" value="Genomic_DNA"/>
</dbReference>
<organism evidence="2 3">
    <name type="scientific">Bacteroides cellulosilyticus</name>
    <dbReference type="NCBI Taxonomy" id="246787"/>
    <lineage>
        <taxon>Bacteria</taxon>
        <taxon>Pseudomonadati</taxon>
        <taxon>Bacteroidota</taxon>
        <taxon>Bacteroidia</taxon>
        <taxon>Bacteroidales</taxon>
        <taxon>Bacteroidaceae</taxon>
        <taxon>Bacteroides</taxon>
    </lineage>
</organism>
<dbReference type="Proteomes" id="UP001266995">
    <property type="component" value="Unassembled WGS sequence"/>
</dbReference>
<evidence type="ECO:0008006" key="4">
    <source>
        <dbReference type="Google" id="ProtNLM"/>
    </source>
</evidence>
<name>A0AAW8VN96_9BACE</name>
<feature type="transmembrane region" description="Helical" evidence="1">
    <location>
        <begin position="233"/>
        <end position="250"/>
    </location>
</feature>
<dbReference type="AlphaFoldDB" id="A0AAW8VN96"/>
<feature type="transmembrane region" description="Helical" evidence="1">
    <location>
        <begin position="157"/>
        <end position="173"/>
    </location>
</feature>
<evidence type="ECO:0000256" key="1">
    <source>
        <dbReference type="SAM" id="Phobius"/>
    </source>
</evidence>
<evidence type="ECO:0000313" key="2">
    <source>
        <dbReference type="EMBL" id="MDT4513480.1"/>
    </source>
</evidence>
<feature type="transmembrane region" description="Helical" evidence="1">
    <location>
        <begin position="108"/>
        <end position="131"/>
    </location>
</feature>
<keyword evidence="1" id="KW-0472">Membrane</keyword>
<proteinExistence type="predicted"/>
<feature type="transmembrane region" description="Helical" evidence="1">
    <location>
        <begin position="421"/>
        <end position="442"/>
    </location>
</feature>
<feature type="transmembrane region" description="Helical" evidence="1">
    <location>
        <begin position="398"/>
        <end position="415"/>
    </location>
</feature>
<keyword evidence="1" id="KW-1133">Transmembrane helix</keyword>
<feature type="transmembrane region" description="Helical" evidence="1">
    <location>
        <begin position="365"/>
        <end position="386"/>
    </location>
</feature>
<evidence type="ECO:0000313" key="3">
    <source>
        <dbReference type="Proteomes" id="UP001266995"/>
    </source>
</evidence>